<organism evidence="4 5">
    <name type="scientific">Periweissella ghanensis</name>
    <dbReference type="NCBI Taxonomy" id="467997"/>
    <lineage>
        <taxon>Bacteria</taxon>
        <taxon>Bacillati</taxon>
        <taxon>Bacillota</taxon>
        <taxon>Bacilli</taxon>
        <taxon>Lactobacillales</taxon>
        <taxon>Lactobacillaceae</taxon>
        <taxon>Periweissella</taxon>
    </lineage>
</organism>
<dbReference type="SUPFAM" id="SSF46689">
    <property type="entry name" value="Homeodomain-like"/>
    <property type="match status" value="1"/>
</dbReference>
<evidence type="ECO:0000256" key="2">
    <source>
        <dbReference type="PROSITE-ProRule" id="PRU00335"/>
    </source>
</evidence>
<reference evidence="4 5" key="1">
    <citation type="submission" date="2021-11" db="EMBL/GenBank/DDBJ databases">
        <authorList>
            <person name="Depoorter E."/>
        </authorList>
    </citation>
    <scope>NUCLEOTIDE SEQUENCE [LARGE SCALE GENOMIC DNA]</scope>
    <source>
        <strain evidence="4 5">LMG 24286</strain>
    </source>
</reference>
<evidence type="ECO:0000313" key="4">
    <source>
        <dbReference type="EMBL" id="CAH0418859.1"/>
    </source>
</evidence>
<keyword evidence="1 2" id="KW-0238">DNA-binding</keyword>
<dbReference type="InterPro" id="IPR001647">
    <property type="entry name" value="HTH_TetR"/>
</dbReference>
<dbReference type="RefSeq" id="WP_230098942.1">
    <property type="nucleotide sequence ID" value="NZ_CAKKNT010000017.1"/>
</dbReference>
<keyword evidence="5" id="KW-1185">Reference proteome</keyword>
<proteinExistence type="predicted"/>
<dbReference type="InterPro" id="IPR009057">
    <property type="entry name" value="Homeodomain-like_sf"/>
</dbReference>
<gene>
    <name evidence="4" type="ORF">WGH24286_01302</name>
</gene>
<feature type="DNA-binding region" description="H-T-H motif" evidence="2">
    <location>
        <begin position="28"/>
        <end position="47"/>
    </location>
</feature>
<dbReference type="EMBL" id="CAKKNT010000017">
    <property type="protein sequence ID" value="CAH0418859.1"/>
    <property type="molecule type" value="Genomic_DNA"/>
</dbReference>
<evidence type="ECO:0000256" key="1">
    <source>
        <dbReference type="ARBA" id="ARBA00023125"/>
    </source>
</evidence>
<dbReference type="PROSITE" id="PS50977">
    <property type="entry name" value="HTH_TETR_2"/>
    <property type="match status" value="1"/>
</dbReference>
<protein>
    <recommendedName>
        <fullName evidence="3">HTH tetR-type domain-containing protein</fullName>
    </recommendedName>
</protein>
<evidence type="ECO:0000259" key="3">
    <source>
        <dbReference type="PROSITE" id="PS50977"/>
    </source>
</evidence>
<dbReference type="Pfam" id="PF00440">
    <property type="entry name" value="TetR_N"/>
    <property type="match status" value="1"/>
</dbReference>
<evidence type="ECO:0000313" key="5">
    <source>
        <dbReference type="Proteomes" id="UP000789719"/>
    </source>
</evidence>
<accession>A0ABN8BRS0</accession>
<comment type="caution">
    <text evidence="4">The sequence shown here is derived from an EMBL/GenBank/DDBJ whole genome shotgun (WGS) entry which is preliminary data.</text>
</comment>
<sequence length="172" mass="20065">MKKFEQTHQKILQVAEELLAANQKNTVSVEKITTVVGINRSTFYRHFPAYNDLIGELVTNKLLVLNNKPITPMAEMQRVFEVIEDNFKLFQHIVAQVDDFKYIFQQLLFERIKYIGVANFRDINLDSPAEAELIYRTVVAIISAWIENPSVIKKEDVIDFAERHYLNANYNK</sequence>
<dbReference type="Gene3D" id="1.10.357.10">
    <property type="entry name" value="Tetracycline Repressor, domain 2"/>
    <property type="match status" value="1"/>
</dbReference>
<dbReference type="Proteomes" id="UP000789719">
    <property type="component" value="Unassembled WGS sequence"/>
</dbReference>
<name>A0ABN8BRS0_9LACO</name>
<feature type="domain" description="HTH tetR-type" evidence="3">
    <location>
        <begin position="5"/>
        <end position="65"/>
    </location>
</feature>